<dbReference type="InterPro" id="IPR011453">
    <property type="entry name" value="DUF1559"/>
</dbReference>
<dbReference type="RefSeq" id="WP_145181332.1">
    <property type="nucleotide sequence ID" value="NZ_CP036266.1"/>
</dbReference>
<keyword evidence="3" id="KW-1185">Reference proteome</keyword>
<dbReference type="PANTHER" id="PTHR30093">
    <property type="entry name" value="GENERAL SECRETION PATHWAY PROTEIN G"/>
    <property type="match status" value="1"/>
</dbReference>
<dbReference type="Proteomes" id="UP000320421">
    <property type="component" value="Chromosome"/>
</dbReference>
<dbReference type="PANTHER" id="PTHR30093:SF2">
    <property type="entry name" value="TYPE II SECRETION SYSTEM PROTEIN H"/>
    <property type="match status" value="1"/>
</dbReference>
<reference evidence="2 3" key="1">
    <citation type="submission" date="2019-02" db="EMBL/GenBank/DDBJ databases">
        <title>Deep-cultivation of Planctomycetes and their phenomic and genomic characterization uncovers novel biology.</title>
        <authorList>
            <person name="Wiegand S."/>
            <person name="Jogler M."/>
            <person name="Boedeker C."/>
            <person name="Pinto D."/>
            <person name="Vollmers J."/>
            <person name="Rivas-Marin E."/>
            <person name="Kohn T."/>
            <person name="Peeters S.H."/>
            <person name="Heuer A."/>
            <person name="Rast P."/>
            <person name="Oberbeckmann S."/>
            <person name="Bunk B."/>
            <person name="Jeske O."/>
            <person name="Meyerdierks A."/>
            <person name="Storesund J.E."/>
            <person name="Kallscheuer N."/>
            <person name="Luecker S."/>
            <person name="Lage O.M."/>
            <person name="Pohl T."/>
            <person name="Merkel B.J."/>
            <person name="Hornburger P."/>
            <person name="Mueller R.-W."/>
            <person name="Bruemmer F."/>
            <person name="Labrenz M."/>
            <person name="Spormann A.M."/>
            <person name="Op den Camp H."/>
            <person name="Overmann J."/>
            <person name="Amann R."/>
            <person name="Jetten M.S.M."/>
            <person name="Mascher T."/>
            <person name="Medema M.H."/>
            <person name="Devos D.P."/>
            <person name="Kaster A.-K."/>
            <person name="Ovreas L."/>
            <person name="Rohde M."/>
            <person name="Galperin M.Y."/>
            <person name="Jogler C."/>
        </authorList>
    </citation>
    <scope>NUCLEOTIDE SEQUENCE [LARGE SCALE GENOMIC DNA]</scope>
    <source>
        <strain evidence="2 3">HG66A1</strain>
    </source>
</reference>
<dbReference type="NCBIfam" id="TIGR02532">
    <property type="entry name" value="IV_pilin_GFxxxE"/>
    <property type="match status" value="1"/>
</dbReference>
<name>A0A517PJE8_9PLAN</name>
<evidence type="ECO:0000313" key="3">
    <source>
        <dbReference type="Proteomes" id="UP000320421"/>
    </source>
</evidence>
<dbReference type="InterPro" id="IPR027558">
    <property type="entry name" value="Pre_pil_HX9DG_C"/>
</dbReference>
<organism evidence="2 3">
    <name type="scientific">Gimesia chilikensis</name>
    <dbReference type="NCBI Taxonomy" id="2605989"/>
    <lineage>
        <taxon>Bacteria</taxon>
        <taxon>Pseudomonadati</taxon>
        <taxon>Planctomycetota</taxon>
        <taxon>Planctomycetia</taxon>
        <taxon>Planctomycetales</taxon>
        <taxon>Planctomycetaceae</taxon>
        <taxon>Gimesia</taxon>
    </lineage>
</organism>
<dbReference type="NCBIfam" id="TIGR04294">
    <property type="entry name" value="pre_pil_HX9DG"/>
    <property type="match status" value="1"/>
</dbReference>
<dbReference type="Pfam" id="PF07596">
    <property type="entry name" value="SBP_bac_10"/>
    <property type="match status" value="1"/>
</dbReference>
<dbReference type="OrthoDB" id="248911at2"/>
<evidence type="ECO:0000259" key="1">
    <source>
        <dbReference type="Pfam" id="PF07596"/>
    </source>
</evidence>
<proteinExistence type="predicted"/>
<feature type="domain" description="DUF1559" evidence="1">
    <location>
        <begin position="32"/>
        <end position="296"/>
    </location>
</feature>
<dbReference type="AlphaFoldDB" id="A0A517PJE8"/>
<dbReference type="InterPro" id="IPR012902">
    <property type="entry name" value="N_methyl_site"/>
</dbReference>
<dbReference type="Gene3D" id="3.30.700.10">
    <property type="entry name" value="Glycoprotein, Type 4 Pilin"/>
    <property type="match status" value="1"/>
</dbReference>
<dbReference type="PROSITE" id="PS00409">
    <property type="entry name" value="PROKAR_NTER_METHYL"/>
    <property type="match status" value="1"/>
</dbReference>
<gene>
    <name evidence="2" type="primary">xcpT_15</name>
    <name evidence="2" type="ORF">HG66A1_12710</name>
</gene>
<sequence length="315" mass="33949">MSARKRGFTLIELLVVIAIIAILIALLLPAVQQAREAARRSTCKNNLKQIGVALHNYLETHSTFPPGITRAQGHPYGPVEGWNTGKVLWSAFILPFMDQGPLYNKINFQVADPGRNAVNAEARNAILPVYRCPSDPGGKNLTNSSAGPSNYTGCVGNSPLGAVSGGGSSYQNNGTSVFFTDSKTKIRDITDGTSNTMMVSELLVGSEYRNYGNVSGGGLLDDCSTTASTNRYRGESWFKGDASIRWAYLTVFPPNHDLACRTFQEYANAPAASKHVGGVHILLCDGSVRFVSDNIHLGTWQNLGNKSDDNVLGEF</sequence>
<dbReference type="SUPFAM" id="SSF54523">
    <property type="entry name" value="Pili subunits"/>
    <property type="match status" value="1"/>
</dbReference>
<dbReference type="EMBL" id="CP036266">
    <property type="protein sequence ID" value="QDT19506.1"/>
    <property type="molecule type" value="Genomic_DNA"/>
</dbReference>
<dbReference type="InterPro" id="IPR045584">
    <property type="entry name" value="Pilin-like"/>
</dbReference>
<dbReference type="Pfam" id="PF07963">
    <property type="entry name" value="N_methyl"/>
    <property type="match status" value="1"/>
</dbReference>
<accession>A0A517PJE8</accession>
<protein>
    <submittedName>
        <fullName evidence="2">Type II secretion system protein G</fullName>
    </submittedName>
</protein>
<evidence type="ECO:0000313" key="2">
    <source>
        <dbReference type="EMBL" id="QDT19506.1"/>
    </source>
</evidence>